<reference evidence="4" key="1">
    <citation type="journal article" date="2021" name="PeerJ">
        <title>Extensive microbial diversity within the chicken gut microbiome revealed by metagenomics and culture.</title>
        <authorList>
            <person name="Gilroy R."/>
            <person name="Ravi A."/>
            <person name="Getino M."/>
            <person name="Pursley I."/>
            <person name="Horton D.L."/>
            <person name="Alikhan N.F."/>
            <person name="Baker D."/>
            <person name="Gharbi K."/>
            <person name="Hall N."/>
            <person name="Watson M."/>
            <person name="Adriaenssens E.M."/>
            <person name="Foster-Nyarko E."/>
            <person name="Jarju S."/>
            <person name="Secka A."/>
            <person name="Antonio M."/>
            <person name="Oren A."/>
            <person name="Chaudhuri R.R."/>
            <person name="La Ragione R."/>
            <person name="Hildebrand F."/>
            <person name="Pallen M.J."/>
        </authorList>
    </citation>
    <scope>NUCLEOTIDE SEQUENCE</scope>
    <source>
        <strain evidence="4">USAMLcec2-132</strain>
    </source>
</reference>
<feature type="coiled-coil region" evidence="1">
    <location>
        <begin position="38"/>
        <end position="72"/>
    </location>
</feature>
<evidence type="ECO:0000256" key="1">
    <source>
        <dbReference type="SAM" id="Coils"/>
    </source>
</evidence>
<comment type="caution">
    <text evidence="4">The sequence shown here is derived from an EMBL/GenBank/DDBJ whole genome shotgun (WGS) entry which is preliminary data.</text>
</comment>
<dbReference type="AlphaFoldDB" id="A0A9D2SRX4"/>
<proteinExistence type="predicted"/>
<accession>A0A9D2SRX4</accession>
<keyword evidence="3" id="KW-0472">Membrane</keyword>
<feature type="compositionally biased region" description="Acidic residues" evidence="2">
    <location>
        <begin position="135"/>
        <end position="144"/>
    </location>
</feature>
<keyword evidence="1" id="KW-0175">Coiled coil</keyword>
<sequence length="235" mass="26331">MSFREDVFAKIVTYITVAVLLGAMLVEAFVIYLERREQAKLEAEAVSAQEAINELSAQSRSLAAQVEELQEFQDKWENSVILADDELCQAMREDLHDRPEVIPQEAVEASLLAQEADAFTEALSSAQESEASGQEGEEAEEKEIEEAAADFAFPSPENKEWLLPLNLGNEPSVEYLFYARAEDAERGRYIDLLFEVPVKRPGGEMVLDEDGKIIWECLAYDAGAGWTIYTPLEEE</sequence>
<name>A0A9D2SRX4_9FIRM</name>
<dbReference type="EMBL" id="DWWS01000055">
    <property type="protein sequence ID" value="HJC25170.1"/>
    <property type="molecule type" value="Genomic_DNA"/>
</dbReference>
<feature type="compositionally biased region" description="Low complexity" evidence="2">
    <location>
        <begin position="122"/>
        <end position="134"/>
    </location>
</feature>
<keyword evidence="3" id="KW-1133">Transmembrane helix</keyword>
<dbReference type="Proteomes" id="UP000823891">
    <property type="component" value="Unassembled WGS sequence"/>
</dbReference>
<feature type="transmembrane region" description="Helical" evidence="3">
    <location>
        <begin position="12"/>
        <end position="33"/>
    </location>
</feature>
<evidence type="ECO:0000313" key="4">
    <source>
        <dbReference type="EMBL" id="HJC25170.1"/>
    </source>
</evidence>
<feature type="region of interest" description="Disordered" evidence="2">
    <location>
        <begin position="122"/>
        <end position="144"/>
    </location>
</feature>
<evidence type="ECO:0000256" key="3">
    <source>
        <dbReference type="SAM" id="Phobius"/>
    </source>
</evidence>
<evidence type="ECO:0000313" key="5">
    <source>
        <dbReference type="Proteomes" id="UP000823891"/>
    </source>
</evidence>
<reference evidence="4" key="2">
    <citation type="submission" date="2021-04" db="EMBL/GenBank/DDBJ databases">
        <authorList>
            <person name="Gilroy R."/>
        </authorList>
    </citation>
    <scope>NUCLEOTIDE SEQUENCE</scope>
    <source>
        <strain evidence="4">USAMLcec2-132</strain>
    </source>
</reference>
<gene>
    <name evidence="4" type="ORF">H9761_15955</name>
</gene>
<evidence type="ECO:0000256" key="2">
    <source>
        <dbReference type="SAM" id="MobiDB-lite"/>
    </source>
</evidence>
<protein>
    <submittedName>
        <fullName evidence="4">Uncharacterized protein</fullName>
    </submittedName>
</protein>
<organism evidence="4 5">
    <name type="scientific">Candidatus Eisenbergiella merdavium</name>
    <dbReference type="NCBI Taxonomy" id="2838551"/>
    <lineage>
        <taxon>Bacteria</taxon>
        <taxon>Bacillati</taxon>
        <taxon>Bacillota</taxon>
        <taxon>Clostridia</taxon>
        <taxon>Lachnospirales</taxon>
        <taxon>Lachnospiraceae</taxon>
        <taxon>Eisenbergiella</taxon>
    </lineage>
</organism>
<keyword evidence="3" id="KW-0812">Transmembrane</keyword>